<keyword evidence="1" id="KW-0472">Membrane</keyword>
<evidence type="ECO:0000313" key="3">
    <source>
        <dbReference type="Proteomes" id="UP000435357"/>
    </source>
</evidence>
<comment type="caution">
    <text evidence="2">The sequence shown here is derived from an EMBL/GenBank/DDBJ whole genome shotgun (WGS) entry which is preliminary data.</text>
</comment>
<keyword evidence="3" id="KW-1185">Reference proteome</keyword>
<feature type="transmembrane region" description="Helical" evidence="1">
    <location>
        <begin position="209"/>
        <end position="231"/>
    </location>
</feature>
<dbReference type="AlphaFoldDB" id="A0A6N6M8D6"/>
<feature type="transmembrane region" description="Helical" evidence="1">
    <location>
        <begin position="237"/>
        <end position="257"/>
    </location>
</feature>
<evidence type="ECO:0000256" key="1">
    <source>
        <dbReference type="SAM" id="Phobius"/>
    </source>
</evidence>
<feature type="transmembrane region" description="Helical" evidence="1">
    <location>
        <begin position="85"/>
        <end position="104"/>
    </location>
</feature>
<keyword evidence="1" id="KW-1133">Transmembrane helix</keyword>
<proteinExistence type="predicted"/>
<feature type="transmembrane region" description="Helical" evidence="1">
    <location>
        <begin position="27"/>
        <end position="45"/>
    </location>
</feature>
<gene>
    <name evidence="2" type="ORF">F3059_07995</name>
</gene>
<feature type="transmembrane region" description="Helical" evidence="1">
    <location>
        <begin position="172"/>
        <end position="188"/>
    </location>
</feature>
<accession>A0A6N6M8D6</accession>
<sequence>MNYNFTSALIGRKRYRILRMFFFKERLFFRLIVLFIILAAIFYPYPRIAMWVGFTFAAYSAIANDSIQTIGTFIASNEDRPWWQLWLYIGGIFIATVLFSWIVYDGDVSYQRLSSKGFSEAPTEFHFLQLAAPLILLIITRLRMPVSTTFLLLSAFSGSASGIISVTQKSLLGYFVSFTMAIIVWLLLGKIVNKMLKGKPHPLWRVAQWIISGALWSVWIMQDAANIAVFLDRSLSIWGFIFFTGFIFFGLGLLFYLKGDKIQQIVKEKSQVTDVRAASIIDLVYAIILFFFKEMSTIPMSTTWVFLGLLGGREIAMQFSKHSSTGRKSMDTIRLVLRDAFFAFIGLLISITLAILVNPNIQDELSKYFSF</sequence>
<organism evidence="2 3">
    <name type="scientific">Salibacter halophilus</name>
    <dbReference type="NCBI Taxonomy" id="1803916"/>
    <lineage>
        <taxon>Bacteria</taxon>
        <taxon>Pseudomonadati</taxon>
        <taxon>Bacteroidota</taxon>
        <taxon>Flavobacteriia</taxon>
        <taxon>Flavobacteriales</taxon>
        <taxon>Salibacteraceae</taxon>
        <taxon>Salibacter</taxon>
    </lineage>
</organism>
<protein>
    <recommendedName>
        <fullName evidence="4">Phosphate/sulfate permease</fullName>
    </recommendedName>
</protein>
<dbReference type="Proteomes" id="UP000435357">
    <property type="component" value="Unassembled WGS sequence"/>
</dbReference>
<name>A0A6N6M8D6_9FLAO</name>
<keyword evidence="1" id="KW-0812">Transmembrane</keyword>
<feature type="transmembrane region" description="Helical" evidence="1">
    <location>
        <begin position="149"/>
        <end position="166"/>
    </location>
</feature>
<feature type="transmembrane region" description="Helical" evidence="1">
    <location>
        <begin position="336"/>
        <end position="357"/>
    </location>
</feature>
<evidence type="ECO:0000313" key="2">
    <source>
        <dbReference type="EMBL" id="KAB1064097.1"/>
    </source>
</evidence>
<dbReference type="OrthoDB" id="246859at2"/>
<evidence type="ECO:0008006" key="4">
    <source>
        <dbReference type="Google" id="ProtNLM"/>
    </source>
</evidence>
<dbReference type="EMBL" id="WACR01000006">
    <property type="protein sequence ID" value="KAB1064097.1"/>
    <property type="molecule type" value="Genomic_DNA"/>
</dbReference>
<reference evidence="2 3" key="1">
    <citation type="submission" date="2019-09" db="EMBL/GenBank/DDBJ databases">
        <title>Genomes of Cryomorphaceae.</title>
        <authorList>
            <person name="Bowman J.P."/>
        </authorList>
    </citation>
    <scope>NUCLEOTIDE SEQUENCE [LARGE SCALE GENOMIC DNA]</scope>
    <source>
        <strain evidence="2 3">KCTC 52047</strain>
    </source>
</reference>